<comment type="caution">
    <text evidence="1">The sequence shown here is derived from an EMBL/GenBank/DDBJ whole genome shotgun (WGS) entry which is preliminary data.</text>
</comment>
<proteinExistence type="predicted"/>
<gene>
    <name evidence="1" type="ORF">LCGC14_0399690</name>
</gene>
<reference evidence="1" key="1">
    <citation type="journal article" date="2015" name="Nature">
        <title>Complex archaea that bridge the gap between prokaryotes and eukaryotes.</title>
        <authorList>
            <person name="Spang A."/>
            <person name="Saw J.H."/>
            <person name="Jorgensen S.L."/>
            <person name="Zaremba-Niedzwiedzka K."/>
            <person name="Martijn J."/>
            <person name="Lind A.E."/>
            <person name="van Eijk R."/>
            <person name="Schleper C."/>
            <person name="Guy L."/>
            <person name="Ettema T.J."/>
        </authorList>
    </citation>
    <scope>NUCLEOTIDE SEQUENCE</scope>
</reference>
<accession>A0A0F9TFB9</accession>
<organism evidence="1">
    <name type="scientific">marine sediment metagenome</name>
    <dbReference type="NCBI Taxonomy" id="412755"/>
    <lineage>
        <taxon>unclassified sequences</taxon>
        <taxon>metagenomes</taxon>
        <taxon>ecological metagenomes</taxon>
    </lineage>
</organism>
<sequence length="159" mass="18441">MTGGYTLTIAEVEQIRQTWREIMLAQMDKNCDELYVLQPWQFFEAMEYLVQAICTYLDMPIPIAVSFSVMNSIEEPCECEMLLIWSMMVFDPTQAGAPVPLFDPHQMTAGKAMRLDEVQWPGRRLASIGPHPKSVMTDTIKHWEWRLRVVKDIMEGRLV</sequence>
<name>A0A0F9TFB9_9ZZZZ</name>
<protein>
    <submittedName>
        <fullName evidence="1">Uncharacterized protein</fullName>
    </submittedName>
</protein>
<dbReference type="AlphaFoldDB" id="A0A0F9TFB9"/>
<evidence type="ECO:0000313" key="1">
    <source>
        <dbReference type="EMBL" id="KKN73527.1"/>
    </source>
</evidence>
<dbReference type="EMBL" id="LAZR01000342">
    <property type="protein sequence ID" value="KKN73527.1"/>
    <property type="molecule type" value="Genomic_DNA"/>
</dbReference>